<keyword evidence="20" id="KW-1185">Reference proteome</keyword>
<dbReference type="EC" id="1.8.1.4" evidence="3 16"/>
<evidence type="ECO:0000256" key="5">
    <source>
        <dbReference type="ARBA" id="ARBA00022490"/>
    </source>
</evidence>
<dbReference type="InterPro" id="IPR001100">
    <property type="entry name" value="Pyr_nuc-diS_OxRdtase"/>
</dbReference>
<dbReference type="EMBL" id="CP035299">
    <property type="protein sequence ID" value="QAU53263.1"/>
    <property type="molecule type" value="Genomic_DNA"/>
</dbReference>
<dbReference type="PRINTS" id="PR00368">
    <property type="entry name" value="FADPNR"/>
</dbReference>
<keyword evidence="7 14" id="KW-0274">FAD</keyword>
<dbReference type="GO" id="GO:0005737">
    <property type="term" value="C:cytoplasm"/>
    <property type="evidence" value="ECO:0007669"/>
    <property type="project" value="UniProtKB-SubCell"/>
</dbReference>
<evidence type="ECO:0000256" key="1">
    <source>
        <dbReference type="ARBA" id="ARBA00004496"/>
    </source>
</evidence>
<dbReference type="PANTHER" id="PTHR22912">
    <property type="entry name" value="DISULFIDE OXIDOREDUCTASE"/>
    <property type="match status" value="1"/>
</dbReference>
<dbReference type="PIRSF" id="PIRSF000350">
    <property type="entry name" value="Mercury_reductase_MerA"/>
    <property type="match status" value="1"/>
</dbReference>
<proteinExistence type="inferred from homology"/>
<dbReference type="InterPro" id="IPR006258">
    <property type="entry name" value="Lipoamide_DH"/>
</dbReference>
<sequence length="550" mass="59226">MFLASLRGYPRSNEKFNPCDYLRHGLSFFLSPLAQGLIRARPLAASVVLMCHQLALPGTPWLERYRSGSGKIYLNSVSLGFVTDHFDVVVLGAGPGGYVAAIRAAQLGKKVAVVEKQYWGGVCLNVGCIPSKALLKNAEVAHIFNHEAKTFGISGDVSFDYPTAHKRSRKVSAGIVKGVHYLMKKNKITEIDGLGTFKDANTIEVSEGKDEGKTITFDNCIIATGSVVRSLPGVELGGNVLSYEEQILKEEAPKSIVIVGAGAIGMEFAYVLANYGVDVTIVEFMDRVLPNEDADVSKEIAKQYKKLGVKLLTGHKTTAVRDNGDSVEVDVESKDGSKSETLKAERVMISIGFAPRVEGFGLENTGVKLTERGAIDIDERMRTSVDHIYAIGDVTAKLQLAHVAEAQGVVAAETIAGAETEELGDYMMMPRATFCNPQVASFGYTEQAAKEKFSDREIKVASFPFSANGKAAGLAETAGFVKIVADAEFGELLGAHMVGANVSELLPELTLAQRFDLTCEEIGRNVHTHPTLSEAMKEAAEGIMGHMINL</sequence>
<gene>
    <name evidence="19" type="primary">lpd</name>
    <name evidence="19" type="ORF">CPELA_10060</name>
</gene>
<dbReference type="NCBIfam" id="TIGR01350">
    <property type="entry name" value="lipoamide_DH"/>
    <property type="match status" value="1"/>
</dbReference>
<dbReference type="Gene3D" id="3.50.50.60">
    <property type="entry name" value="FAD/NAD(P)-binding domain"/>
    <property type="match status" value="2"/>
</dbReference>
<dbReference type="InterPro" id="IPR012999">
    <property type="entry name" value="Pyr_OxRdtase_I_AS"/>
</dbReference>
<evidence type="ECO:0000256" key="14">
    <source>
        <dbReference type="PIRSR" id="PIRSR000350-3"/>
    </source>
</evidence>
<dbReference type="Proteomes" id="UP000288929">
    <property type="component" value="Chromosome"/>
</dbReference>
<comment type="cofactor">
    <cofactor evidence="14 16">
        <name>FAD</name>
        <dbReference type="ChEBI" id="CHEBI:57692"/>
    </cofactor>
    <text evidence="14 16">Binds 1 FAD per subunit.</text>
</comment>
<evidence type="ECO:0000313" key="19">
    <source>
        <dbReference type="EMBL" id="QAU53263.1"/>
    </source>
</evidence>
<dbReference type="InterPro" id="IPR023753">
    <property type="entry name" value="FAD/NAD-binding_dom"/>
</dbReference>
<evidence type="ECO:0000256" key="8">
    <source>
        <dbReference type="ARBA" id="ARBA00023002"/>
    </source>
</evidence>
<comment type="miscellaneous">
    <text evidence="16">The active site is a redox-active disulfide bond.</text>
</comment>
<dbReference type="SUPFAM" id="SSF55424">
    <property type="entry name" value="FAD/NAD-linked reductases, dimerisation (C-terminal) domain"/>
    <property type="match status" value="1"/>
</dbReference>
<keyword evidence="6 16" id="KW-0285">Flavoprotein</keyword>
<feature type="binding site" evidence="14">
    <location>
        <position position="283"/>
    </location>
    <ligand>
        <name>NAD(+)</name>
        <dbReference type="ChEBI" id="CHEBI:57540"/>
    </ligand>
</feature>
<dbReference type="KEGG" id="cpeg:CPELA_10060"/>
<keyword evidence="14" id="KW-0547">Nucleotide-binding</keyword>
<evidence type="ECO:0000256" key="3">
    <source>
        <dbReference type="ARBA" id="ARBA00012608"/>
    </source>
</evidence>
<dbReference type="GO" id="GO:0004148">
    <property type="term" value="F:dihydrolipoyl dehydrogenase (NADH) activity"/>
    <property type="evidence" value="ECO:0007669"/>
    <property type="project" value="UniProtKB-EC"/>
</dbReference>
<dbReference type="PROSITE" id="PS00076">
    <property type="entry name" value="PYRIDINE_REDOX_1"/>
    <property type="match status" value="1"/>
</dbReference>
<keyword evidence="8 16" id="KW-0560">Oxidoreductase</keyword>
<evidence type="ECO:0000313" key="20">
    <source>
        <dbReference type="Proteomes" id="UP000288929"/>
    </source>
</evidence>
<keyword evidence="11 16" id="KW-0676">Redox-active center</keyword>
<evidence type="ECO:0000256" key="12">
    <source>
        <dbReference type="ARBA" id="ARBA00049187"/>
    </source>
</evidence>
<feature type="binding site" evidence="14">
    <location>
        <position position="352"/>
    </location>
    <ligand>
        <name>NAD(+)</name>
        <dbReference type="ChEBI" id="CHEBI:57540"/>
    </ligand>
</feature>
<dbReference type="FunFam" id="3.30.390.30:FF:000001">
    <property type="entry name" value="Dihydrolipoyl dehydrogenase"/>
    <property type="match status" value="1"/>
</dbReference>
<dbReference type="Pfam" id="PF07992">
    <property type="entry name" value="Pyr_redox_2"/>
    <property type="match status" value="1"/>
</dbReference>
<keyword evidence="9 14" id="KW-0520">NAD</keyword>
<keyword evidence="10" id="KW-1015">Disulfide bond</keyword>
<feature type="domain" description="Pyridine nucleotide-disulphide oxidoreductase dimerisation" evidence="17">
    <location>
        <begin position="429"/>
        <end position="540"/>
    </location>
</feature>
<feature type="binding site" evidence="14">
    <location>
        <position position="393"/>
    </location>
    <ligand>
        <name>FAD</name>
        <dbReference type="ChEBI" id="CHEBI:57692"/>
    </ligand>
</feature>
<dbReference type="SUPFAM" id="SSF51905">
    <property type="entry name" value="FAD/NAD(P)-binding domain"/>
    <property type="match status" value="1"/>
</dbReference>
<feature type="binding site" evidence="14">
    <location>
        <position position="132"/>
    </location>
    <ligand>
        <name>FAD</name>
        <dbReference type="ChEBI" id="CHEBI:57692"/>
    </ligand>
</feature>
<reference evidence="19 20" key="1">
    <citation type="submission" date="2019-01" db="EMBL/GenBank/DDBJ databases">
        <authorList>
            <person name="Ruckert C."/>
            <person name="Busche T."/>
            <person name="Kalinowski J."/>
        </authorList>
    </citation>
    <scope>NUCLEOTIDE SEQUENCE [LARGE SCALE GENOMIC DNA]</scope>
    <source>
        <strain evidence="19 20">136/3</strain>
    </source>
</reference>
<evidence type="ECO:0000256" key="9">
    <source>
        <dbReference type="ARBA" id="ARBA00023027"/>
    </source>
</evidence>
<evidence type="ECO:0000256" key="15">
    <source>
        <dbReference type="PIRSR" id="PIRSR000350-4"/>
    </source>
</evidence>
<evidence type="ECO:0000259" key="18">
    <source>
        <dbReference type="Pfam" id="PF07992"/>
    </source>
</evidence>
<evidence type="ECO:0000256" key="4">
    <source>
        <dbReference type="ARBA" id="ARBA00016961"/>
    </source>
</evidence>
<accession>A0A410WBB0</accession>
<comment type="subcellular location">
    <subcellularLocation>
        <location evidence="1">Cytoplasm</location>
    </subcellularLocation>
</comment>
<organism evidence="19 20">
    <name type="scientific">Corynebacterium pelargi</name>
    <dbReference type="NCBI Taxonomy" id="1471400"/>
    <lineage>
        <taxon>Bacteria</taxon>
        <taxon>Bacillati</taxon>
        <taxon>Actinomycetota</taxon>
        <taxon>Actinomycetes</taxon>
        <taxon>Mycobacteriales</taxon>
        <taxon>Corynebacteriaceae</taxon>
        <taxon>Corynebacterium</taxon>
    </lineage>
</organism>
<keyword evidence="5" id="KW-0963">Cytoplasm</keyword>
<dbReference type="InterPro" id="IPR016156">
    <property type="entry name" value="FAD/NAD-linked_Rdtase_dimer_sf"/>
</dbReference>
<evidence type="ECO:0000256" key="10">
    <source>
        <dbReference type="ARBA" id="ARBA00023157"/>
    </source>
</evidence>
<dbReference type="GO" id="GO:0006103">
    <property type="term" value="P:2-oxoglutarate metabolic process"/>
    <property type="evidence" value="ECO:0007669"/>
    <property type="project" value="TreeGrafter"/>
</dbReference>
<protein>
    <recommendedName>
        <fullName evidence="4 16">Dihydrolipoyl dehydrogenase</fullName>
        <ecNumber evidence="3 16">1.8.1.4</ecNumber>
    </recommendedName>
</protein>
<evidence type="ECO:0000256" key="7">
    <source>
        <dbReference type="ARBA" id="ARBA00022827"/>
    </source>
</evidence>
<comment type="catalytic activity">
    <reaction evidence="12 16">
        <text>N(6)-[(R)-dihydrolipoyl]-L-lysyl-[protein] + NAD(+) = N(6)-[(R)-lipoyl]-L-lysyl-[protein] + NADH + H(+)</text>
        <dbReference type="Rhea" id="RHEA:15045"/>
        <dbReference type="Rhea" id="RHEA-COMP:10474"/>
        <dbReference type="Rhea" id="RHEA-COMP:10475"/>
        <dbReference type="ChEBI" id="CHEBI:15378"/>
        <dbReference type="ChEBI" id="CHEBI:57540"/>
        <dbReference type="ChEBI" id="CHEBI:57945"/>
        <dbReference type="ChEBI" id="CHEBI:83099"/>
        <dbReference type="ChEBI" id="CHEBI:83100"/>
        <dbReference type="EC" id="1.8.1.4"/>
    </reaction>
</comment>
<evidence type="ECO:0000256" key="16">
    <source>
        <dbReference type="RuleBase" id="RU003692"/>
    </source>
</evidence>
<evidence type="ECO:0000256" key="6">
    <source>
        <dbReference type="ARBA" id="ARBA00022630"/>
    </source>
</evidence>
<evidence type="ECO:0000256" key="11">
    <source>
        <dbReference type="ARBA" id="ARBA00023284"/>
    </source>
</evidence>
<feature type="binding site" evidence="14">
    <location>
        <begin position="224"/>
        <end position="226"/>
    </location>
    <ligand>
        <name>FAD</name>
        <dbReference type="ChEBI" id="CHEBI:57692"/>
    </ligand>
</feature>
<dbReference type="InterPro" id="IPR036188">
    <property type="entry name" value="FAD/NAD-bd_sf"/>
</dbReference>
<dbReference type="InterPro" id="IPR050151">
    <property type="entry name" value="Class-I_Pyr_Nuc-Dis_Oxidored"/>
</dbReference>
<feature type="domain" description="FAD/NAD(P)-binding" evidence="18">
    <location>
        <begin position="86"/>
        <end position="408"/>
    </location>
</feature>
<dbReference type="InterPro" id="IPR004099">
    <property type="entry name" value="Pyr_nucl-diS_OxRdtase_dimer"/>
</dbReference>
<dbReference type="PRINTS" id="PR00411">
    <property type="entry name" value="PNDRDTASEI"/>
</dbReference>
<feature type="binding site" evidence="14">
    <location>
        <begin position="260"/>
        <end position="267"/>
    </location>
    <ligand>
        <name>NAD(+)</name>
        <dbReference type="ChEBI" id="CHEBI:57540"/>
    </ligand>
</feature>
<feature type="active site" description="Proton acceptor" evidence="13">
    <location>
        <position position="529"/>
    </location>
</feature>
<dbReference type="Pfam" id="PF02852">
    <property type="entry name" value="Pyr_redox_dim"/>
    <property type="match status" value="1"/>
</dbReference>
<dbReference type="Gene3D" id="3.30.390.30">
    <property type="match status" value="1"/>
</dbReference>
<name>A0A410WBB0_9CORY</name>
<dbReference type="GO" id="GO:0050660">
    <property type="term" value="F:flavin adenine dinucleotide binding"/>
    <property type="evidence" value="ECO:0007669"/>
    <property type="project" value="InterPro"/>
</dbReference>
<feature type="disulfide bond" description="Redox-active" evidence="15">
    <location>
        <begin position="123"/>
        <end position="128"/>
    </location>
</feature>
<evidence type="ECO:0000256" key="13">
    <source>
        <dbReference type="PIRSR" id="PIRSR000350-2"/>
    </source>
</evidence>
<dbReference type="AlphaFoldDB" id="A0A410WBB0"/>
<evidence type="ECO:0000256" key="2">
    <source>
        <dbReference type="ARBA" id="ARBA00007532"/>
    </source>
</evidence>
<evidence type="ECO:0000259" key="17">
    <source>
        <dbReference type="Pfam" id="PF02852"/>
    </source>
</evidence>
<dbReference type="PANTHER" id="PTHR22912:SF217">
    <property type="entry name" value="DIHYDROLIPOYL DEHYDROGENASE"/>
    <property type="match status" value="1"/>
</dbReference>
<comment type="similarity">
    <text evidence="2 16">Belongs to the class-I pyridine nucleotide-disulfide oxidoreductase family.</text>
</comment>
<feature type="binding site" evidence="14">
    <location>
        <position position="195"/>
    </location>
    <ligand>
        <name>FAD</name>
        <dbReference type="ChEBI" id="CHEBI:57692"/>
    </ligand>
</feature>